<evidence type="ECO:0000313" key="2">
    <source>
        <dbReference type="EMBL" id="TKD71337.1"/>
    </source>
</evidence>
<proteinExistence type="predicted"/>
<reference evidence="2 3" key="1">
    <citation type="submission" date="2019-04" db="EMBL/GenBank/DDBJ databases">
        <title>Genome sequence of Bacillus hwajinpoensis strain Y2.</title>
        <authorList>
            <person name="Fair J.L."/>
            <person name="Maclea K.S."/>
        </authorList>
    </citation>
    <scope>NUCLEOTIDE SEQUENCE [LARGE SCALE GENOMIC DNA]</scope>
    <source>
        <strain evidence="2 3">Y2</strain>
    </source>
</reference>
<comment type="caution">
    <text evidence="2">The sequence shown here is derived from an EMBL/GenBank/DDBJ whole genome shotgun (WGS) entry which is preliminary data.</text>
</comment>
<dbReference type="AlphaFoldDB" id="A0A4U1MKE6"/>
<dbReference type="Proteomes" id="UP000310541">
    <property type="component" value="Unassembled WGS sequence"/>
</dbReference>
<dbReference type="EMBL" id="SWFM01000001">
    <property type="protein sequence ID" value="TKD71337.1"/>
    <property type="molecule type" value="Genomic_DNA"/>
</dbReference>
<evidence type="ECO:0000313" key="3">
    <source>
        <dbReference type="Proteomes" id="UP000310541"/>
    </source>
</evidence>
<protein>
    <recommendedName>
        <fullName evidence="1">Endospore appendages core domain-containing protein</fullName>
    </recommendedName>
</protein>
<dbReference type="InterPro" id="IPR025055">
    <property type="entry name" value="Ena_core"/>
</dbReference>
<accession>A0A4U1MKE6</accession>
<evidence type="ECO:0000259" key="1">
    <source>
        <dbReference type="Pfam" id="PF13157"/>
    </source>
</evidence>
<dbReference type="RefSeq" id="WP_136945214.1">
    <property type="nucleotide sequence ID" value="NZ_SWFM01000001.1"/>
</dbReference>
<sequence length="154" mass="17522">MAKKRSLLSAGDLHYINEMDEREPEYGCGSGELIHECITGKFRIDPRKNPYAPIWEVEGCITPVFATLTIYYEKGSCEEIDVLVNCCDDTSFFVPLGNTRTRTYSDLCRVAIELRDVIQTNNGSVHGKPPQMKITQCVGKYCLNIYYYLNKKSC</sequence>
<organism evidence="2 3">
    <name type="scientific">Guptibacillus hwajinpoensis</name>
    <dbReference type="NCBI Taxonomy" id="208199"/>
    <lineage>
        <taxon>Bacteria</taxon>
        <taxon>Bacillati</taxon>
        <taxon>Bacillota</taxon>
        <taxon>Bacilli</taxon>
        <taxon>Bacillales</taxon>
        <taxon>Guptibacillaceae</taxon>
        <taxon>Guptibacillus</taxon>
    </lineage>
</organism>
<gene>
    <name evidence="2" type="ORF">FBF83_00555</name>
</gene>
<dbReference type="Pfam" id="PF13157">
    <property type="entry name" value="Enas"/>
    <property type="match status" value="1"/>
</dbReference>
<feature type="domain" description="Endospore appendages core" evidence="1">
    <location>
        <begin position="32"/>
        <end position="116"/>
    </location>
</feature>
<dbReference type="OrthoDB" id="2971064at2"/>
<name>A0A4U1MKE6_9BACL</name>